<dbReference type="EMBL" id="JAESVB010000025">
    <property type="protein sequence ID" value="MCB8878170.1"/>
    <property type="molecule type" value="Genomic_DNA"/>
</dbReference>
<evidence type="ECO:0000313" key="3">
    <source>
        <dbReference type="Proteomes" id="UP000708298"/>
    </source>
</evidence>
<keyword evidence="3" id="KW-1185">Reference proteome</keyword>
<protein>
    <submittedName>
        <fullName evidence="2">Uncharacterized protein</fullName>
    </submittedName>
</protein>
<reference evidence="2" key="1">
    <citation type="journal article" date="2021" name="Microorganisms">
        <title>Acidisoma silvae sp. nov. and Acidisomacellulosilytica sp. nov., Two Acidophilic Bacteria Isolated from Decaying Wood, Hydrolyzing Cellulose and Producing Poly-3-hydroxybutyrate.</title>
        <authorList>
            <person name="Mieszkin S."/>
            <person name="Pouder E."/>
            <person name="Uroz S."/>
            <person name="Simon-Colin C."/>
            <person name="Alain K."/>
        </authorList>
    </citation>
    <scope>NUCLEOTIDE SEQUENCE</scope>
    <source>
        <strain evidence="2">HW T2.11</strain>
    </source>
</reference>
<evidence type="ECO:0000313" key="2">
    <source>
        <dbReference type="EMBL" id="MCB8878170.1"/>
    </source>
</evidence>
<dbReference type="Proteomes" id="UP000708298">
    <property type="component" value="Unassembled WGS sequence"/>
</dbReference>
<comment type="caution">
    <text evidence="2">The sequence shown here is derived from an EMBL/GenBank/DDBJ whole genome shotgun (WGS) entry which is preliminary data.</text>
</comment>
<organism evidence="2 3">
    <name type="scientific">Acidisoma silvae</name>
    <dbReference type="NCBI Taxonomy" id="2802396"/>
    <lineage>
        <taxon>Bacteria</taxon>
        <taxon>Pseudomonadati</taxon>
        <taxon>Pseudomonadota</taxon>
        <taxon>Alphaproteobacteria</taxon>
        <taxon>Acetobacterales</taxon>
        <taxon>Acidocellaceae</taxon>
        <taxon>Acidisoma</taxon>
    </lineage>
</organism>
<gene>
    <name evidence="2" type="ORF">ASILVAE211_23505</name>
</gene>
<dbReference type="AlphaFoldDB" id="A0A963YWI1"/>
<accession>A0A963YWI1</accession>
<evidence type="ECO:0000256" key="1">
    <source>
        <dbReference type="SAM" id="MobiDB-lite"/>
    </source>
</evidence>
<feature type="region of interest" description="Disordered" evidence="1">
    <location>
        <begin position="330"/>
        <end position="350"/>
    </location>
</feature>
<proteinExistence type="predicted"/>
<sequence>MKLVWHADNLLEVDWLRDILGNLIDSEVTDLECTCFDDNTIHVISSNWKPIPTYETYFAECRRRCKKLVLFHASDEYFSNGNALYRHFDLVLRNFRTYLATSDGIITLPFGYANGTSRSPYKKSALERRYTWSFTGEVKASRVDMMAAMASFGGNLVTKTSSISDDRGHKLSKTEFDAILIDTVFSPCPMGNVILETWRLYESLELGCIPLIERRPTHNYYRALLGDHPIPTFANWQQARQFADNLYANKTALLALQQELNMWWETKKASVRDTVKAAIDGPSQAAALHRFASLPYNRHPMLYEPLRLAELLRHQSVASLRRRVMRPSGPLKRITRDSLRPLAPKSGSQR</sequence>
<dbReference type="RefSeq" id="WP_227323814.1">
    <property type="nucleotide sequence ID" value="NZ_JAESVB010000025.1"/>
</dbReference>
<name>A0A963YWI1_9PROT</name>
<reference evidence="2" key="2">
    <citation type="submission" date="2021-01" db="EMBL/GenBank/DDBJ databases">
        <authorList>
            <person name="Mieszkin S."/>
            <person name="Pouder E."/>
            <person name="Alain K."/>
        </authorList>
    </citation>
    <scope>NUCLEOTIDE SEQUENCE</scope>
    <source>
        <strain evidence="2">HW T2.11</strain>
    </source>
</reference>